<feature type="region of interest" description="Disordered" evidence="1">
    <location>
        <begin position="451"/>
        <end position="475"/>
    </location>
</feature>
<feature type="region of interest" description="Disordered" evidence="1">
    <location>
        <begin position="75"/>
        <end position="294"/>
    </location>
</feature>
<name>A0ABY7YIQ7_9HYPH</name>
<protein>
    <submittedName>
        <fullName evidence="2">Uncharacterized protein</fullName>
    </submittedName>
</protein>
<dbReference type="RefSeq" id="WP_282217563.1">
    <property type="nucleotide sequence ID" value="NZ_CP118246.1"/>
</dbReference>
<feature type="compositionally biased region" description="Basic and acidic residues" evidence="1">
    <location>
        <begin position="459"/>
        <end position="475"/>
    </location>
</feature>
<proteinExistence type="predicted"/>
<keyword evidence="3" id="KW-1185">Reference proteome</keyword>
<sequence>MADYKELLRRAISALPENNGAARRAVYEKARSALVGQLRAINPPLPARDITQHRLQLEDCIRQVEQEASEAVISLRRDFAAPPERSVETKFAADETPATQEVPEPEPDPVAEPELPKEHGTTRASTDDAAELDAKPTDKVKTKHAAPPAPAEQSENAGTGSIAEPVVTPPTQPQFAFDASAKSASSASIEDIISAAEAAGGEVDQSAPQSNTTVPDAADNPDAVSEPNPAVEPEINTHPAVAPPNGQSPVAAPNVDVSAAKPSPPDPVADVGTPAVERRPPSDGGFFGSKGNGKTANLAAANRVEPAMGAMERARDGVVEPVVIKDAGAVESALSSEREVDVDAGAGKSNPLEAEGVIERAIETLDREARGEKSAALPDAAASDGDGKRDDAGPSGAVGSGDEPWRRAARRGTDDFSCGLRFAPRWRWRRWILGLARRLCRSGPDVRALNGGCNRHGRHECTDHRGGPKDANPRW</sequence>
<feature type="region of interest" description="Disordered" evidence="1">
    <location>
        <begin position="368"/>
        <end position="407"/>
    </location>
</feature>
<evidence type="ECO:0000256" key="1">
    <source>
        <dbReference type="SAM" id="MobiDB-lite"/>
    </source>
</evidence>
<dbReference type="Proteomes" id="UP001220530">
    <property type="component" value="Chromosome"/>
</dbReference>
<gene>
    <name evidence="2" type="ORF">PSQ19_09620</name>
</gene>
<evidence type="ECO:0000313" key="3">
    <source>
        <dbReference type="Proteomes" id="UP001220530"/>
    </source>
</evidence>
<feature type="compositionally biased region" description="Basic and acidic residues" evidence="1">
    <location>
        <begin position="75"/>
        <end position="93"/>
    </location>
</feature>
<accession>A0ABY7YIQ7</accession>
<organism evidence="2 3">
    <name type="scientific">Devosia algicola</name>
    <dbReference type="NCBI Taxonomy" id="3026418"/>
    <lineage>
        <taxon>Bacteria</taxon>
        <taxon>Pseudomonadati</taxon>
        <taxon>Pseudomonadota</taxon>
        <taxon>Alphaproteobacteria</taxon>
        <taxon>Hyphomicrobiales</taxon>
        <taxon>Devosiaceae</taxon>
        <taxon>Devosia</taxon>
    </lineage>
</organism>
<feature type="compositionally biased region" description="Low complexity" evidence="1">
    <location>
        <begin position="175"/>
        <end position="199"/>
    </location>
</feature>
<reference evidence="2 3" key="1">
    <citation type="submission" date="2023-02" db="EMBL/GenBank/DDBJ databases">
        <title>Devosia algicola sp. nov., isolated from the phycosphere of marine algae.</title>
        <authorList>
            <person name="Kim J.M."/>
            <person name="Lee J.K."/>
            <person name="Choi B.J."/>
            <person name="Bayburt H."/>
            <person name="Jeon C.O."/>
        </authorList>
    </citation>
    <scope>NUCLEOTIDE SEQUENCE [LARGE SCALE GENOMIC DNA]</scope>
    <source>
        <strain evidence="2 3">G20-9</strain>
    </source>
</reference>
<feature type="region of interest" description="Disordered" evidence="1">
    <location>
        <begin position="332"/>
        <end position="356"/>
    </location>
</feature>
<evidence type="ECO:0000313" key="2">
    <source>
        <dbReference type="EMBL" id="WDR01151.1"/>
    </source>
</evidence>
<dbReference type="EMBL" id="CP118246">
    <property type="protein sequence ID" value="WDR01151.1"/>
    <property type="molecule type" value="Genomic_DNA"/>
</dbReference>